<dbReference type="InterPro" id="IPR043151">
    <property type="entry name" value="BAH_sf"/>
</dbReference>
<dbReference type="PROSITE" id="PS51038">
    <property type="entry name" value="BAH"/>
    <property type="match status" value="1"/>
</dbReference>
<dbReference type="AlphaFoldDB" id="A0A8T2RV85"/>
<name>A0A8T2RV85_CERRI</name>
<dbReference type="GO" id="GO:0051177">
    <property type="term" value="P:meiotic sister chromatid cohesion"/>
    <property type="evidence" value="ECO:0007669"/>
    <property type="project" value="InterPro"/>
</dbReference>
<evidence type="ECO:0000256" key="1">
    <source>
        <dbReference type="SAM" id="Coils"/>
    </source>
</evidence>
<evidence type="ECO:0000313" key="5">
    <source>
        <dbReference type="Proteomes" id="UP000825935"/>
    </source>
</evidence>
<dbReference type="CDD" id="cd04370">
    <property type="entry name" value="BAH"/>
    <property type="match status" value="1"/>
</dbReference>
<feature type="region of interest" description="Disordered" evidence="2">
    <location>
        <begin position="477"/>
        <end position="510"/>
    </location>
</feature>
<feature type="compositionally biased region" description="Basic and acidic residues" evidence="2">
    <location>
        <begin position="947"/>
        <end position="960"/>
    </location>
</feature>
<dbReference type="InterPro" id="IPR059080">
    <property type="entry name" value="WHD_PTC1"/>
</dbReference>
<feature type="region of interest" description="Disordered" evidence="2">
    <location>
        <begin position="920"/>
        <end position="960"/>
    </location>
</feature>
<feature type="region of interest" description="Disordered" evidence="2">
    <location>
        <begin position="272"/>
        <end position="297"/>
    </location>
</feature>
<dbReference type="Pfam" id="PF25874">
    <property type="entry name" value="WHD_plant_repro"/>
    <property type="match status" value="1"/>
</dbReference>
<gene>
    <name evidence="4" type="ORF">KP509_24G022600</name>
</gene>
<keyword evidence="1" id="KW-0175">Coiled coil</keyword>
<dbReference type="Pfam" id="PF01426">
    <property type="entry name" value="BAH"/>
    <property type="match status" value="1"/>
</dbReference>
<feature type="domain" description="BAH" evidence="3">
    <location>
        <begin position="29"/>
        <end position="149"/>
    </location>
</feature>
<feature type="coiled-coil region" evidence="1">
    <location>
        <begin position="198"/>
        <end position="225"/>
    </location>
</feature>
<dbReference type="Gene3D" id="2.30.30.490">
    <property type="match status" value="1"/>
</dbReference>
<organism evidence="4 5">
    <name type="scientific">Ceratopteris richardii</name>
    <name type="common">Triangle waterfern</name>
    <dbReference type="NCBI Taxonomy" id="49495"/>
    <lineage>
        <taxon>Eukaryota</taxon>
        <taxon>Viridiplantae</taxon>
        <taxon>Streptophyta</taxon>
        <taxon>Embryophyta</taxon>
        <taxon>Tracheophyta</taxon>
        <taxon>Polypodiopsida</taxon>
        <taxon>Polypodiidae</taxon>
        <taxon>Polypodiales</taxon>
        <taxon>Pteridineae</taxon>
        <taxon>Pteridaceae</taxon>
        <taxon>Parkerioideae</taxon>
        <taxon>Ceratopteris</taxon>
    </lineage>
</organism>
<reference evidence="4" key="1">
    <citation type="submission" date="2021-08" db="EMBL/GenBank/DDBJ databases">
        <title>WGS assembly of Ceratopteris richardii.</title>
        <authorList>
            <person name="Marchant D.B."/>
            <person name="Chen G."/>
            <person name="Jenkins J."/>
            <person name="Shu S."/>
            <person name="Leebens-Mack J."/>
            <person name="Grimwood J."/>
            <person name="Schmutz J."/>
            <person name="Soltis P."/>
            <person name="Soltis D."/>
            <person name="Chen Z.-H."/>
        </authorList>
    </citation>
    <scope>NUCLEOTIDE SEQUENCE</scope>
    <source>
        <strain evidence="4">Whitten #5841</strain>
        <tissue evidence="4">Leaf</tissue>
    </source>
</reference>
<sequence>MSKSAWIGPPRGCNEGKVLYKSCQIESGATVSIGDYVHMLPANPSLQLYIARIDNLFEAEEKKYVQVRWLYRNTELKHSPPCAPARSEVYQTNYYDCQLIQSIVGLCHVVQHSERYKDSWTREEDKIRSDIYVCRYSYSEETGEFSESLLLDFEDDNCAQGEDLRPNDLINFLVQMEENVPPPAGELWAAKRMACFNKVKELRSLEEMKQLLINLEDEFQMFTNEPSWREQVLSVESSKTLLRFIKNSGHKMKRNAERKLFLEVISPDPHQREYKRKLETSASTHSPISKRKQKEGATASFVHKGIYKLEKESIPPDAPSHLRNLRAALVYDAGKDHVVIAYPSMSSLVECFGETNRDVETSAHERSHIHGPSDQGFASTCSKPRLDEEFRMTRIAAEKIVKCLIPSSEYSRRAHLQSFWIRSGRRDAAKKDGIYCFSKGTSPSSPNQNETRLSENHSYEPFEFTAKAEAHDTLVQNDGNDHKIKYGNKNDPVSDDSGRPSIGMPRSNLKDAMNKPIRTSMVMPPIVTLCNIAFSSEETMRDTKAESNAVLDNGGNNSKIEETMSVVRWGIRRKISHQNRCRGNACSSDDFKSKVFPNQDKLLPKDQLSELESARSDPEMNPNKRIPLGSKAKILRVPKEMQGRWSSERYKAAQLKLFQIMKDKGAIPGKPLLRPALREEARKHIGDTGLLDHLLKHMTDTVINNGERFRRRHNSEGAMEYWLEDARLQEMRKQAGVDQYWIPPAGWKYGDAITDSKGDGLSQSQLKEMRSLREDVERLKSQLHHICLHLGASCVESGGTMLLGHGSGFQPWKRVDMDEQQEQAVDLEKCSAELNGINLSTEVKHEDFSTQMDAIHSAPNPGSFQANPIENKAYINELSEMANIAAGTQTIGEKKSGEELSLFYNVARSCTSMSPIKLIDTSKSNNVKKKSPGSTLPRRSPRPRVRKGSENKENIGTEKYQNEKTKACNSQINGPRLVLSPNPVNVQACSAVQITPPTESKLRLKLGPLPNRQCPEDHV</sequence>
<dbReference type="SMART" id="SM00439">
    <property type="entry name" value="BAH"/>
    <property type="match status" value="1"/>
</dbReference>
<dbReference type="OrthoDB" id="515863at2759"/>
<dbReference type="Proteomes" id="UP000825935">
    <property type="component" value="Chromosome 24"/>
</dbReference>
<proteinExistence type="predicted"/>
<comment type="caution">
    <text evidence="4">The sequence shown here is derived from an EMBL/GenBank/DDBJ whole genome shotgun (WGS) entry which is preliminary data.</text>
</comment>
<dbReference type="PANTHER" id="PTHR46740">
    <property type="entry name" value="PROTEIN DYAD"/>
    <property type="match status" value="1"/>
</dbReference>
<accession>A0A8T2RV85</accession>
<dbReference type="InterPro" id="IPR044221">
    <property type="entry name" value="DYAD/AMEIOTIC1"/>
</dbReference>
<dbReference type="PANTHER" id="PTHR46740:SF2">
    <property type="entry name" value="PROTEIN DYAD"/>
    <property type="match status" value="1"/>
</dbReference>
<evidence type="ECO:0000313" key="4">
    <source>
        <dbReference type="EMBL" id="KAH7299654.1"/>
    </source>
</evidence>
<evidence type="ECO:0000259" key="3">
    <source>
        <dbReference type="PROSITE" id="PS51038"/>
    </source>
</evidence>
<protein>
    <recommendedName>
        <fullName evidence="3">BAH domain-containing protein</fullName>
    </recommendedName>
</protein>
<dbReference type="GO" id="GO:0003682">
    <property type="term" value="F:chromatin binding"/>
    <property type="evidence" value="ECO:0007669"/>
    <property type="project" value="InterPro"/>
</dbReference>
<evidence type="ECO:0000256" key="2">
    <source>
        <dbReference type="SAM" id="MobiDB-lite"/>
    </source>
</evidence>
<keyword evidence="5" id="KW-1185">Reference proteome</keyword>
<dbReference type="EMBL" id="CM035429">
    <property type="protein sequence ID" value="KAH7299654.1"/>
    <property type="molecule type" value="Genomic_DNA"/>
</dbReference>
<dbReference type="GO" id="GO:0007131">
    <property type="term" value="P:reciprocal meiotic recombination"/>
    <property type="evidence" value="ECO:0007669"/>
    <property type="project" value="InterPro"/>
</dbReference>
<dbReference type="InterPro" id="IPR001025">
    <property type="entry name" value="BAH_dom"/>
</dbReference>